<dbReference type="GO" id="GO:0008732">
    <property type="term" value="F:L-allo-threonine aldolase activity"/>
    <property type="evidence" value="ECO:0007669"/>
    <property type="project" value="TreeGrafter"/>
</dbReference>
<dbReference type="AlphaFoldDB" id="G2H2P6"/>
<dbReference type="InterPro" id="IPR023603">
    <property type="entry name" value="Low_specificity_L-TA-like"/>
</dbReference>
<evidence type="ECO:0000256" key="4">
    <source>
        <dbReference type="ARBA" id="ARBA00022898"/>
    </source>
</evidence>
<evidence type="ECO:0000313" key="9">
    <source>
        <dbReference type="Proteomes" id="UP000004116"/>
    </source>
</evidence>
<evidence type="ECO:0000259" key="7">
    <source>
        <dbReference type="Pfam" id="PF01212"/>
    </source>
</evidence>
<comment type="cofactor">
    <cofactor evidence="1">
        <name>pyridoxal 5'-phosphate</name>
        <dbReference type="ChEBI" id="CHEBI:597326"/>
    </cofactor>
</comment>
<comment type="caution">
    <text evidence="8">The sequence shown here is derived from an EMBL/GenBank/DDBJ whole genome shotgun (WGS) entry which is preliminary data.</text>
</comment>
<dbReference type="PIRSF" id="PIRSF017617">
    <property type="entry name" value="Thr_aldolase"/>
    <property type="match status" value="1"/>
</dbReference>
<keyword evidence="4" id="KW-0663">Pyridoxal phosphate</keyword>
<dbReference type="PANTHER" id="PTHR48097">
    <property type="entry name" value="L-THREONINE ALDOLASE-RELATED"/>
    <property type="match status" value="1"/>
</dbReference>
<dbReference type="InterPro" id="IPR001597">
    <property type="entry name" value="ArAA_b-elim_lyase/Thr_aldolase"/>
</dbReference>
<dbReference type="PANTHER" id="PTHR48097:SF9">
    <property type="entry name" value="L-THREONINE ALDOLASE"/>
    <property type="match status" value="1"/>
</dbReference>
<accession>G2H2P6</accession>
<dbReference type="Gene3D" id="3.40.640.10">
    <property type="entry name" value="Type I PLP-dependent aspartate aminotransferase-like (Major domain)"/>
    <property type="match status" value="1"/>
</dbReference>
<organism evidence="8 9">
    <name type="scientific">Candidatus Regiella insecticola 5.15</name>
    <dbReference type="NCBI Taxonomy" id="1005043"/>
    <lineage>
        <taxon>Bacteria</taxon>
        <taxon>Pseudomonadati</taxon>
        <taxon>Pseudomonadota</taxon>
        <taxon>Gammaproteobacteria</taxon>
        <taxon>Enterobacterales</taxon>
        <taxon>Enterobacteriaceae</taxon>
        <taxon>aphid secondary symbionts</taxon>
        <taxon>Candidatus Regiella</taxon>
    </lineage>
</organism>
<reference evidence="8 9" key="1">
    <citation type="journal article" date="2012" name="Genome Res.">
        <title>Genomic basis of endosymbiont-conferred protection against an insect parasitoid.</title>
        <authorList>
            <person name="Hansen A.K."/>
            <person name="Vorburger C."/>
            <person name="Moran N.A."/>
        </authorList>
    </citation>
    <scope>NUCLEOTIDE SEQUENCE [LARGE SCALE GENOMIC DNA]</scope>
    <source>
        <strain evidence="9">R5.15</strain>
    </source>
</reference>
<dbReference type="InterPro" id="IPR015421">
    <property type="entry name" value="PyrdxlP-dep_Trfase_major"/>
</dbReference>
<evidence type="ECO:0000256" key="2">
    <source>
        <dbReference type="ARBA" id="ARBA00006966"/>
    </source>
</evidence>
<protein>
    <submittedName>
        <fullName evidence="8">Threonine aldolase</fullName>
    </submittedName>
</protein>
<dbReference type="GO" id="GO:0006567">
    <property type="term" value="P:L-threonine catabolic process"/>
    <property type="evidence" value="ECO:0007669"/>
    <property type="project" value="TreeGrafter"/>
</dbReference>
<feature type="modified residue" description="N6-(pyridoxal phosphate)lysine" evidence="6">
    <location>
        <position position="182"/>
    </location>
</feature>
<dbReference type="InterPro" id="IPR015424">
    <property type="entry name" value="PyrdxlP-dep_Trfase"/>
</dbReference>
<dbReference type="PATRIC" id="fig|1005043.3.peg.2157"/>
<gene>
    <name evidence="8" type="ORF">Rin_00023540</name>
</gene>
<proteinExistence type="inferred from homology"/>
<dbReference type="GO" id="GO:0005829">
    <property type="term" value="C:cytosol"/>
    <property type="evidence" value="ECO:0007669"/>
    <property type="project" value="TreeGrafter"/>
</dbReference>
<dbReference type="FunFam" id="3.90.1150.10:FF:000041">
    <property type="entry name" value="Low-specificity L-threonine aldolase"/>
    <property type="match status" value="1"/>
</dbReference>
<name>G2H2P6_9ENTR</name>
<dbReference type="EMBL" id="AGCA01000562">
    <property type="protein sequence ID" value="EGY27736.1"/>
    <property type="molecule type" value="Genomic_DNA"/>
</dbReference>
<keyword evidence="9" id="KW-1185">Reference proteome</keyword>
<evidence type="ECO:0000256" key="1">
    <source>
        <dbReference type="ARBA" id="ARBA00001933"/>
    </source>
</evidence>
<dbReference type="GO" id="GO:0006545">
    <property type="term" value="P:glycine biosynthetic process"/>
    <property type="evidence" value="ECO:0007669"/>
    <property type="project" value="TreeGrafter"/>
</dbReference>
<comment type="similarity">
    <text evidence="2">Belongs to the threonine aldolase family.</text>
</comment>
<feature type="domain" description="Aromatic amino acid beta-eliminating lyase/threonine aldolase" evidence="7">
    <location>
        <begin position="1"/>
        <end position="268"/>
    </location>
</feature>
<dbReference type="Pfam" id="PF01212">
    <property type="entry name" value="Beta_elim_lyase"/>
    <property type="match status" value="1"/>
</dbReference>
<dbReference type="Proteomes" id="UP000004116">
    <property type="component" value="Unassembled WGS sequence"/>
</dbReference>
<evidence type="ECO:0000256" key="3">
    <source>
        <dbReference type="ARBA" id="ARBA00011881"/>
    </source>
</evidence>
<dbReference type="NCBIfam" id="NF041359">
    <property type="entry name" value="GntG_guanitoxin"/>
    <property type="match status" value="1"/>
</dbReference>
<dbReference type="Gene3D" id="3.90.1150.10">
    <property type="entry name" value="Aspartate Aminotransferase, domain 1"/>
    <property type="match status" value="1"/>
</dbReference>
<sequence>MYKAEVGNEVAGEDPTVNRLIEKVCTILGKEAGVFMPSGTMCNGVAYRVWCQRPGDRIFFDKYAHAANMAAGLPCGLVGATPVGIECEKGIFSAEQLQSAIGERKGYNLPQERIVSIEQTTNLGGGAVWPVSTLQSIQQVALRHKMVIHMDGARLFNAVIATRISAQKFCRYTDSVWVDFSKGLGAPMGAVLCGSKAFIDTAWYYKFQQGGAMHQVGILAAGCLYALENHRERLAEDHEHAQLLAQLLKNHPHVLINPKDIETNIVIFRLHNTKLTAYQLAHALLGRGIRLLALDDNKLRAIVHQGISQHDIHTVSQAIQYALNGSSLPA</sequence>
<dbReference type="FunFam" id="3.40.640.10:FF:000030">
    <property type="entry name" value="Low-specificity L-threonine aldolase"/>
    <property type="match status" value="1"/>
</dbReference>
<dbReference type="InterPro" id="IPR015422">
    <property type="entry name" value="PyrdxlP-dep_Trfase_small"/>
</dbReference>
<keyword evidence="5" id="KW-0456">Lyase</keyword>
<dbReference type="SUPFAM" id="SSF53383">
    <property type="entry name" value="PLP-dependent transferases"/>
    <property type="match status" value="1"/>
</dbReference>
<evidence type="ECO:0000256" key="5">
    <source>
        <dbReference type="ARBA" id="ARBA00023239"/>
    </source>
</evidence>
<evidence type="ECO:0000256" key="6">
    <source>
        <dbReference type="PIRSR" id="PIRSR017617-1"/>
    </source>
</evidence>
<comment type="subunit">
    <text evidence="3">Homotetramer.</text>
</comment>
<evidence type="ECO:0000313" key="8">
    <source>
        <dbReference type="EMBL" id="EGY27736.1"/>
    </source>
</evidence>